<dbReference type="Gramene" id="TKW39475">
    <property type="protein sequence ID" value="TKW39475"/>
    <property type="gene ID" value="SEVIR_1G181600v2"/>
</dbReference>
<evidence type="ECO:0000313" key="2">
    <source>
        <dbReference type="EMBL" id="TKW39475.1"/>
    </source>
</evidence>
<organism evidence="2 3">
    <name type="scientific">Setaria viridis</name>
    <name type="common">Green bristlegrass</name>
    <name type="synonym">Setaria italica subsp. viridis</name>
    <dbReference type="NCBI Taxonomy" id="4556"/>
    <lineage>
        <taxon>Eukaryota</taxon>
        <taxon>Viridiplantae</taxon>
        <taxon>Streptophyta</taxon>
        <taxon>Embryophyta</taxon>
        <taxon>Tracheophyta</taxon>
        <taxon>Spermatophyta</taxon>
        <taxon>Magnoliopsida</taxon>
        <taxon>Liliopsida</taxon>
        <taxon>Poales</taxon>
        <taxon>Poaceae</taxon>
        <taxon>PACMAD clade</taxon>
        <taxon>Panicoideae</taxon>
        <taxon>Panicodae</taxon>
        <taxon>Paniceae</taxon>
        <taxon>Cenchrinae</taxon>
        <taxon>Setaria</taxon>
    </lineage>
</organism>
<keyword evidence="3" id="KW-1185">Reference proteome</keyword>
<protein>
    <submittedName>
        <fullName evidence="2">Uncharacterized protein</fullName>
    </submittedName>
</protein>
<name>A0A4U6WBQ5_SETVI</name>
<feature type="compositionally biased region" description="Basic and acidic residues" evidence="1">
    <location>
        <begin position="188"/>
        <end position="202"/>
    </location>
</feature>
<sequence>MNPTVTDTIQVAEAELKAGQDPIVDVQAMPKASSPAVKPLRLSGEPMLKLRRLSRKCFDMYLGGPSLRPVTDGGSLSVQDVAPGQASMQPEEHPATISSPGAISFVAALMRDVISSLNDVVVPASELQVPKEVMVASGALTNVDISTSKHQVPKEAPAAVDVATTSVALEQRIAGETTITSGTMAADVDPRARDISRDSDSS</sequence>
<evidence type="ECO:0000313" key="3">
    <source>
        <dbReference type="Proteomes" id="UP000298652"/>
    </source>
</evidence>
<accession>A0A4U6WBQ5</accession>
<proteinExistence type="predicted"/>
<gene>
    <name evidence="2" type="ORF">SEVIR_1G181600v2</name>
</gene>
<dbReference type="EMBL" id="CM016552">
    <property type="protein sequence ID" value="TKW39475.1"/>
    <property type="molecule type" value="Genomic_DNA"/>
</dbReference>
<dbReference type="AlphaFoldDB" id="A0A4U6WBQ5"/>
<reference evidence="2" key="1">
    <citation type="submission" date="2019-03" db="EMBL/GenBank/DDBJ databases">
        <title>WGS assembly of Setaria viridis.</title>
        <authorList>
            <person name="Huang P."/>
            <person name="Jenkins J."/>
            <person name="Grimwood J."/>
            <person name="Barry K."/>
            <person name="Healey A."/>
            <person name="Mamidi S."/>
            <person name="Sreedasyam A."/>
            <person name="Shu S."/>
            <person name="Feldman M."/>
            <person name="Wu J."/>
            <person name="Yu Y."/>
            <person name="Chen C."/>
            <person name="Johnson J."/>
            <person name="Rokhsar D."/>
            <person name="Baxter I."/>
            <person name="Schmutz J."/>
            <person name="Brutnell T."/>
            <person name="Kellogg E."/>
        </authorList>
    </citation>
    <scope>NUCLEOTIDE SEQUENCE [LARGE SCALE GENOMIC DNA]</scope>
</reference>
<evidence type="ECO:0000256" key="1">
    <source>
        <dbReference type="SAM" id="MobiDB-lite"/>
    </source>
</evidence>
<dbReference type="Proteomes" id="UP000298652">
    <property type="component" value="Chromosome 1"/>
</dbReference>
<feature type="region of interest" description="Disordered" evidence="1">
    <location>
        <begin position="180"/>
        <end position="202"/>
    </location>
</feature>